<gene>
    <name evidence="2" type="ORF">J3S04_02885</name>
</gene>
<feature type="compositionally biased region" description="Pro residues" evidence="1">
    <location>
        <begin position="206"/>
        <end position="233"/>
    </location>
</feature>
<reference evidence="2 3" key="1">
    <citation type="submission" date="2021-03" db="EMBL/GenBank/DDBJ databases">
        <title>Streptomyces strains.</title>
        <authorList>
            <person name="Lund M.B."/>
            <person name="Toerring T."/>
        </authorList>
    </citation>
    <scope>NUCLEOTIDE SEQUENCE [LARGE SCALE GENOMIC DNA]</scope>
    <source>
        <strain evidence="2 3">KCC S-1010</strain>
    </source>
</reference>
<proteinExistence type="predicted"/>
<accession>A0ABX7RP20</accession>
<sequence>MSGSESVLSEFEAVKANAVAVVGSAHRPPEECDAFDAEFLGLRADDAEDAAATGIPGGPAVLELLWEAMEDAGLTPTTVAGHRPTIHLAGDTPDGTGDDAARAVARALRLDEVTLTRAGTEGRAALDAACEDLRRGTSPLALAAGPSLPARTSAGLGALLLKPLARALADGDDIQHLLRPGAEPGDPWTWEPADALRAALRAAAPAPRPDAAPPPVRRCPGSSPPPAPRPCAPRPARSTGT</sequence>
<name>A0ABX7RP20_9ACTN</name>
<dbReference type="InterPro" id="IPR016039">
    <property type="entry name" value="Thiolase-like"/>
</dbReference>
<keyword evidence="3" id="KW-1185">Reference proteome</keyword>
<evidence type="ECO:0008006" key="4">
    <source>
        <dbReference type="Google" id="ProtNLM"/>
    </source>
</evidence>
<dbReference type="RefSeq" id="WP_207555332.1">
    <property type="nucleotide sequence ID" value="NZ_CP071595.1"/>
</dbReference>
<evidence type="ECO:0000256" key="1">
    <source>
        <dbReference type="SAM" id="MobiDB-lite"/>
    </source>
</evidence>
<dbReference type="Gene3D" id="3.40.47.10">
    <property type="match status" value="1"/>
</dbReference>
<protein>
    <recommendedName>
        <fullName evidence="4">Polyketide synthase</fullName>
    </recommendedName>
</protein>
<feature type="region of interest" description="Disordered" evidence="1">
    <location>
        <begin position="199"/>
        <end position="241"/>
    </location>
</feature>
<dbReference type="EMBL" id="CP071595">
    <property type="protein sequence ID" value="QSY50029.1"/>
    <property type="molecule type" value="Genomic_DNA"/>
</dbReference>
<dbReference type="Proteomes" id="UP000671836">
    <property type="component" value="Chromosome"/>
</dbReference>
<organism evidence="2 3">
    <name type="scientific">Streptomyces griseocarneus</name>
    <dbReference type="NCBI Taxonomy" id="51201"/>
    <lineage>
        <taxon>Bacteria</taxon>
        <taxon>Bacillati</taxon>
        <taxon>Actinomycetota</taxon>
        <taxon>Actinomycetes</taxon>
        <taxon>Kitasatosporales</taxon>
        <taxon>Streptomycetaceae</taxon>
        <taxon>Streptomyces</taxon>
    </lineage>
</organism>
<evidence type="ECO:0000313" key="2">
    <source>
        <dbReference type="EMBL" id="QSY50029.1"/>
    </source>
</evidence>
<evidence type="ECO:0000313" key="3">
    <source>
        <dbReference type="Proteomes" id="UP000671836"/>
    </source>
</evidence>
<dbReference type="SUPFAM" id="SSF53901">
    <property type="entry name" value="Thiolase-like"/>
    <property type="match status" value="1"/>
</dbReference>